<dbReference type="PANTHER" id="PTHR38106">
    <property type="entry name" value="RNA CHAPERONE PROQ"/>
    <property type="match status" value="1"/>
</dbReference>
<dbReference type="InterPro" id="IPR023529">
    <property type="entry name" value="ProQ"/>
</dbReference>
<keyword evidence="1" id="KW-0963">Cytoplasm</keyword>
<feature type="domain" description="ProQ/FinO" evidence="5">
    <location>
        <begin position="21"/>
        <end position="128"/>
    </location>
</feature>
<dbReference type="Pfam" id="PF04352">
    <property type="entry name" value="ProQ"/>
    <property type="match status" value="1"/>
</dbReference>
<evidence type="ECO:0000313" key="6">
    <source>
        <dbReference type="EMBL" id="TIC85365.1"/>
    </source>
</evidence>
<evidence type="ECO:0000256" key="1">
    <source>
        <dbReference type="ARBA" id="ARBA00022490"/>
    </source>
</evidence>
<comment type="caution">
    <text evidence="6">The sequence shown here is derived from an EMBL/GenBank/DDBJ whole genome shotgun (WGS) entry which is preliminary data.</text>
</comment>
<keyword evidence="7" id="KW-1185">Reference proteome</keyword>
<feature type="region of interest" description="Disordered" evidence="4">
    <location>
        <begin position="102"/>
        <end position="145"/>
    </location>
</feature>
<dbReference type="GO" id="GO:0010608">
    <property type="term" value="P:post-transcriptional regulation of gene expression"/>
    <property type="evidence" value="ECO:0007669"/>
    <property type="project" value="InterPro"/>
</dbReference>
<dbReference type="GO" id="GO:0034057">
    <property type="term" value="F:RNA strand-exchange activity"/>
    <property type="evidence" value="ECO:0007669"/>
    <property type="project" value="InterPro"/>
</dbReference>
<dbReference type="GO" id="GO:0033592">
    <property type="term" value="F:RNA strand annealing activity"/>
    <property type="evidence" value="ECO:0007669"/>
    <property type="project" value="InterPro"/>
</dbReference>
<dbReference type="EMBL" id="STGJ01000003">
    <property type="protein sequence ID" value="TIC85365.1"/>
    <property type="molecule type" value="Genomic_DNA"/>
</dbReference>
<reference evidence="6 7" key="1">
    <citation type="submission" date="2019-04" db="EMBL/GenBank/DDBJ databases">
        <title>Crenobacter sp. nov.</title>
        <authorList>
            <person name="Shi S."/>
        </authorList>
    </citation>
    <scope>NUCLEOTIDE SEQUENCE [LARGE SCALE GENOMIC DNA]</scope>
    <source>
        <strain evidence="6 7">GY 70310</strain>
    </source>
</reference>
<gene>
    <name evidence="6" type="ORF">E5K04_05130</name>
</gene>
<evidence type="ECO:0000256" key="4">
    <source>
        <dbReference type="SAM" id="MobiDB-lite"/>
    </source>
</evidence>
<evidence type="ECO:0000259" key="5">
    <source>
        <dbReference type="SMART" id="SM00945"/>
    </source>
</evidence>
<proteinExistence type="predicted"/>
<dbReference type="GO" id="GO:0005829">
    <property type="term" value="C:cytosol"/>
    <property type="evidence" value="ECO:0007669"/>
    <property type="project" value="TreeGrafter"/>
</dbReference>
<dbReference type="Gene3D" id="1.10.1710.10">
    <property type="entry name" value="ProQ/FinO domain"/>
    <property type="match status" value="1"/>
</dbReference>
<evidence type="ECO:0000256" key="2">
    <source>
        <dbReference type="ARBA" id="ARBA00022884"/>
    </source>
</evidence>
<dbReference type="SUPFAM" id="SSF48657">
    <property type="entry name" value="FinO-like"/>
    <property type="match status" value="1"/>
</dbReference>
<dbReference type="InterPro" id="IPR016103">
    <property type="entry name" value="ProQ/FinO"/>
</dbReference>
<dbReference type="AlphaFoldDB" id="A0A4T0V2H9"/>
<dbReference type="SMART" id="SM00945">
    <property type="entry name" value="ProQ"/>
    <property type="match status" value="1"/>
</dbReference>
<dbReference type="OrthoDB" id="9180746at2"/>
<accession>A0A4T0V2H9</accession>
<feature type="compositionally biased region" description="Low complexity" evidence="4">
    <location>
        <begin position="122"/>
        <end position="145"/>
    </location>
</feature>
<keyword evidence="3" id="KW-0143">Chaperone</keyword>
<evidence type="ECO:0000256" key="3">
    <source>
        <dbReference type="ARBA" id="ARBA00023186"/>
    </source>
</evidence>
<dbReference type="Proteomes" id="UP000308891">
    <property type="component" value="Unassembled WGS sequence"/>
</dbReference>
<dbReference type="RefSeq" id="WP_136551814.1">
    <property type="nucleotide sequence ID" value="NZ_STGJ01000003.1"/>
</dbReference>
<dbReference type="PANTHER" id="PTHR38106:SF1">
    <property type="entry name" value="RNA CHAPERONE PROQ"/>
    <property type="match status" value="1"/>
</dbReference>
<organism evidence="6 7">
    <name type="scientific">Crenobacter intestini</name>
    <dbReference type="NCBI Taxonomy" id="2563443"/>
    <lineage>
        <taxon>Bacteria</taxon>
        <taxon>Pseudomonadati</taxon>
        <taxon>Pseudomonadota</taxon>
        <taxon>Betaproteobacteria</taxon>
        <taxon>Neisseriales</taxon>
        <taxon>Neisseriaceae</taxon>
        <taxon>Crenobacter</taxon>
    </lineage>
</organism>
<keyword evidence="2" id="KW-0694">RNA-binding</keyword>
<evidence type="ECO:0000313" key="7">
    <source>
        <dbReference type="Proteomes" id="UP000308891"/>
    </source>
</evidence>
<name>A0A4T0V2H9_9NEIS</name>
<sequence>MAQNKETALSEALKAAVQSMSKKKQTEMIAGNLYSSYPVFKQFKPLAIGIHEALGAALPQYDTQLIGRVLSNHCRKPRYLKSVARGGKRFALDGKPVGAVTEEEQAAAQRQCEQLEERARLAEQTAKPQAAAPAAPAAAPEADQS</sequence>
<protein>
    <submittedName>
        <fullName evidence="6">ProQ/FINO family protein</fullName>
    </submittedName>
</protein>
<dbReference type="InterPro" id="IPR036442">
    <property type="entry name" value="ProQ/FinO_sf"/>
</dbReference>